<evidence type="ECO:0000256" key="18">
    <source>
        <dbReference type="ARBA" id="ARBA00032705"/>
    </source>
</evidence>
<protein>
    <recommendedName>
        <fullName evidence="3">Vacuolar protein sorting/targeting protein 10</fullName>
    </recommendedName>
    <alternativeName>
        <fullName evidence="16">Carboxypeptidase Y receptor</fullName>
    </alternativeName>
    <alternativeName>
        <fullName evidence="15 17">Sortilin VPS10</fullName>
    </alternativeName>
    <alternativeName>
        <fullName evidence="18 19">Vacuolar carboxypeptidase Sorting receptor VPS10</fullName>
    </alternativeName>
</protein>
<dbReference type="OrthoDB" id="443634at2759"/>
<keyword evidence="8" id="KW-0653">Protein transport</keyword>
<evidence type="ECO:0000256" key="1">
    <source>
        <dbReference type="ARBA" id="ARBA00004166"/>
    </source>
</evidence>
<feature type="compositionally biased region" description="Acidic residues" evidence="20">
    <location>
        <begin position="1497"/>
        <end position="1515"/>
    </location>
</feature>
<dbReference type="PANTHER" id="PTHR12106:SF27">
    <property type="entry name" value="SORTILIN-RELATED RECEPTOR"/>
    <property type="match status" value="1"/>
</dbReference>
<evidence type="ECO:0000256" key="4">
    <source>
        <dbReference type="ARBA" id="ARBA00022448"/>
    </source>
</evidence>
<evidence type="ECO:0000256" key="19">
    <source>
        <dbReference type="ARBA" id="ARBA00032910"/>
    </source>
</evidence>
<feature type="signal peptide" evidence="22">
    <location>
        <begin position="1"/>
        <end position="26"/>
    </location>
</feature>
<feature type="region of interest" description="Disordered" evidence="20">
    <location>
        <begin position="1492"/>
        <end position="1515"/>
    </location>
</feature>
<keyword evidence="11 21" id="KW-0472">Membrane</keyword>
<evidence type="ECO:0000256" key="17">
    <source>
        <dbReference type="ARBA" id="ARBA00031902"/>
    </source>
</evidence>
<keyword evidence="25" id="KW-1185">Reference proteome</keyword>
<keyword evidence="13" id="KW-0325">Glycoprotein</keyword>
<evidence type="ECO:0000256" key="3">
    <source>
        <dbReference type="ARBA" id="ARBA00015369"/>
    </source>
</evidence>
<evidence type="ECO:0000256" key="8">
    <source>
        <dbReference type="ARBA" id="ARBA00022927"/>
    </source>
</evidence>
<feature type="compositionally biased region" description="Basic and acidic residues" evidence="20">
    <location>
        <begin position="671"/>
        <end position="682"/>
    </location>
</feature>
<feature type="chain" id="PRO_5040211128" description="Vacuolar protein sorting/targeting protein 10" evidence="22">
    <location>
        <begin position="27"/>
        <end position="1515"/>
    </location>
</feature>
<evidence type="ECO:0000256" key="5">
    <source>
        <dbReference type="ARBA" id="ARBA00022692"/>
    </source>
</evidence>
<dbReference type="Pfam" id="PF15902">
    <property type="entry name" value="Sortilin-Vps10"/>
    <property type="match status" value="2"/>
</dbReference>
<dbReference type="GO" id="GO:0016020">
    <property type="term" value="C:membrane"/>
    <property type="evidence" value="ECO:0007669"/>
    <property type="project" value="InterPro"/>
</dbReference>
<dbReference type="GO" id="GO:0006895">
    <property type="term" value="P:Golgi to endosome transport"/>
    <property type="evidence" value="ECO:0007669"/>
    <property type="project" value="TreeGrafter"/>
</dbReference>
<evidence type="ECO:0000259" key="23">
    <source>
        <dbReference type="SMART" id="SM00602"/>
    </source>
</evidence>
<evidence type="ECO:0000313" key="25">
    <source>
        <dbReference type="Proteomes" id="UP000781932"/>
    </source>
</evidence>
<accession>A0A9P6IA36</accession>
<reference evidence="24" key="1">
    <citation type="submission" date="2020-03" db="EMBL/GenBank/DDBJ databases">
        <authorList>
            <person name="He L."/>
        </authorList>
    </citation>
    <scope>NUCLEOTIDE SEQUENCE</scope>
    <source>
        <strain evidence="24">CkLH20</strain>
    </source>
</reference>
<evidence type="ECO:0000256" key="14">
    <source>
        <dbReference type="ARBA" id="ARBA00025569"/>
    </source>
</evidence>
<evidence type="ECO:0000256" key="12">
    <source>
        <dbReference type="ARBA" id="ARBA00023170"/>
    </source>
</evidence>
<keyword evidence="9 21" id="KW-1133">Transmembrane helix</keyword>
<evidence type="ECO:0000256" key="15">
    <source>
        <dbReference type="ARBA" id="ARBA00031250"/>
    </source>
</evidence>
<evidence type="ECO:0000256" key="22">
    <source>
        <dbReference type="SAM" id="SignalP"/>
    </source>
</evidence>
<name>A0A9P6IA36_9PEZI</name>
<evidence type="ECO:0000256" key="2">
    <source>
        <dbReference type="ARBA" id="ARBA00004488"/>
    </source>
</evidence>
<evidence type="ECO:0000256" key="20">
    <source>
        <dbReference type="SAM" id="MobiDB-lite"/>
    </source>
</evidence>
<keyword evidence="4" id="KW-0813">Transport</keyword>
<feature type="transmembrane region" description="Helical" evidence="21">
    <location>
        <begin position="1431"/>
        <end position="1454"/>
    </location>
</feature>
<dbReference type="Gene3D" id="2.10.70.80">
    <property type="match status" value="2"/>
</dbReference>
<feature type="domain" description="VPS10" evidence="23">
    <location>
        <begin position="741"/>
        <end position="1372"/>
    </location>
</feature>
<evidence type="ECO:0000256" key="16">
    <source>
        <dbReference type="ARBA" id="ARBA00031354"/>
    </source>
</evidence>
<feature type="transmembrane region" description="Helical" evidence="21">
    <location>
        <begin position="1383"/>
        <end position="1404"/>
    </location>
</feature>
<reference evidence="24" key="2">
    <citation type="submission" date="2020-11" db="EMBL/GenBank/DDBJ databases">
        <title>Whole genome sequencing of Colletotrichum sp.</title>
        <authorList>
            <person name="Li H."/>
        </authorList>
    </citation>
    <scope>NUCLEOTIDE SEQUENCE</scope>
    <source>
        <strain evidence="24">CkLH20</strain>
    </source>
</reference>
<dbReference type="FunFam" id="3.30.60.270:FF:000005">
    <property type="entry name" value="Sortilin"/>
    <property type="match status" value="2"/>
</dbReference>
<evidence type="ECO:0000313" key="24">
    <source>
        <dbReference type="EMBL" id="KAF9879093.1"/>
    </source>
</evidence>
<evidence type="ECO:0000256" key="7">
    <source>
        <dbReference type="ARBA" id="ARBA00022737"/>
    </source>
</evidence>
<sequence length="1515" mass="170088">MRFRGKAAASWRILLSVLTWTAAVHAKDEPTISVVTNRHPPAGLNYFEDSDVILYRDISERNIYRTDDAGVTWNKVKGVPEDKAALLIMHEFDKNRAFVLTDTNKHYKTTDRGKTWEEFDSIVEKSFFQDSDILHFHAGDPDRIIFGGMQCAGIFCQEVAMYTTDNFKTKAKPLRANVVGCYWAKSSAMFTTGKDDLDKQRILCIALDKYSSSKYDYRLFASDNYFDEVDGRVQEFEPNMDTNKGVAGVVNLAVVKKYLMVATSSPSTDEMALFVTDDTIKWHRAMFPAAHGHKIHQDAYTVLESTNYSIQVDVVNTGTSNPMGVMFTSNSNGTYFIENIEHTNRNRMGHVDFEKITGIQGVFMVNTVTNWEEVEKNHKAAKEVVSKITFDDGREFQDLKAGGEKIHLHSVTDLDNIGRVFSSPAPGLVLGIGNTGKSLKAFDEGDLYVSDDAGVTWKKTLEGPYKYEFGDQGSLLVAVKDSQKEDIGEVKYSLDHGESWKTVSLPKDLKVKPELLTTTQDSTSLKFLLVGRTGGGDSPYFHLIALDFEGLHERTCGDDDMEDWHARPDDNGKPTCLMGHKQTYRRRKKKADCFIKKEFKDPVPVTEDCECTDADFECDYNFVRKDGKCEKAGPIVAPDGACKNAKADETFKGSSGWRLIPGNTCKRKSGAQKDDPVDRKCGDTTTRPSIPADGNVKATKHTFDTKKIEFEKFYLERGETNREAEETIIVRPVEYSGGGEIIDPKSPIWRTKDHGKTWDKILEDEKILGIYPHSHFKDTVFFTTGTKKVLYTIDHAEHFHHFDAPSDPDSAFGNPLSFHPDRKDWLIWVGKKCEKDECWHEASVTKDRGDNWHTALRYVRKCDFTGNKAYKFRDPRQIVCLANKEENNDKGNPKVVVSSNDFFEEDKQVHQSDVSDFATMAEFIVVAVEDKKNDDLKPYASLDGVTYAEAHFPINFKVGHKNAYTVLDSSTHAVNLFVATSSEDGRRYGSIIKSNSNGTSYVQSAAKVNCDDSYYVDFEKIGGIEGVAIINTVANADKRSEPKKIQTQITHNDGAQWAFLPPPRIDAEKKNYKCSSNEGDEKCALHLHHYTERLDKKKTFSAATAVGIMFGNGNVGDSLASIKDDSIETFMSKDAGITWKSVKKGAWTWQYGDQGSIVVLVQRYTTANPKKTKIISYTLDEGENWKDFTFSEEEVTVLDITSLRSGASRNFLLWCKGDNGEMFTVNIDFTGLTDKPCKNEKDGETDYYTWSPKHPMQADNCLFGHVTQYLRKKNEANCYNDGRIDHLYQLQNCTCTRSDFECDYNYELDNHKQCSLVEGKSPLSAEQWCKENPDAVEYYEPTGYRRIPLTTCVGGQELDKQSQVHPCAGKEDEFERRRGTSGVAIFFAVVIPLGAAAAVGWWVYNNWNGKFGQIRLGETPSMDGEAPWVKYPVIALSAVVAVVSALPLVASAVWRSATSAYERVGGGSRGGGSWLSGRGNRRFTTRDSFARGRGDYDIVDDDEGELLGDDSDEEV</sequence>
<keyword evidence="6 22" id="KW-0732">Signal</keyword>
<dbReference type="InterPro" id="IPR031778">
    <property type="entry name" value="Sortilin_N"/>
</dbReference>
<dbReference type="Gene3D" id="3.30.60.270">
    <property type="match status" value="2"/>
</dbReference>
<dbReference type="Pfam" id="PF15901">
    <property type="entry name" value="Sortilin_C"/>
    <property type="match status" value="2"/>
</dbReference>
<dbReference type="GO" id="GO:0005794">
    <property type="term" value="C:Golgi apparatus"/>
    <property type="evidence" value="ECO:0007669"/>
    <property type="project" value="UniProtKB-SubCell"/>
</dbReference>
<organism evidence="24 25">
    <name type="scientific">Colletotrichum karsti</name>
    <dbReference type="NCBI Taxonomy" id="1095194"/>
    <lineage>
        <taxon>Eukaryota</taxon>
        <taxon>Fungi</taxon>
        <taxon>Dikarya</taxon>
        <taxon>Ascomycota</taxon>
        <taxon>Pezizomycotina</taxon>
        <taxon>Sordariomycetes</taxon>
        <taxon>Hypocreomycetidae</taxon>
        <taxon>Glomerellales</taxon>
        <taxon>Glomerellaceae</taxon>
        <taxon>Colletotrichum</taxon>
        <taxon>Colletotrichum boninense species complex</taxon>
    </lineage>
</organism>
<dbReference type="InterPro" id="IPR006581">
    <property type="entry name" value="VPS10"/>
</dbReference>
<evidence type="ECO:0000256" key="6">
    <source>
        <dbReference type="ARBA" id="ARBA00022729"/>
    </source>
</evidence>
<keyword evidence="5 21" id="KW-0812">Transmembrane</keyword>
<dbReference type="Proteomes" id="UP000781932">
    <property type="component" value="Unassembled WGS sequence"/>
</dbReference>
<proteinExistence type="predicted"/>
<dbReference type="SMART" id="SM00602">
    <property type="entry name" value="VPS10"/>
    <property type="match status" value="2"/>
</dbReference>
<dbReference type="GO" id="GO:0005829">
    <property type="term" value="C:cytosol"/>
    <property type="evidence" value="ECO:0007669"/>
    <property type="project" value="GOC"/>
</dbReference>
<dbReference type="InterPro" id="IPR015943">
    <property type="entry name" value="WD40/YVTN_repeat-like_dom_sf"/>
</dbReference>
<feature type="domain" description="VPS10" evidence="23">
    <location>
        <begin position="51"/>
        <end position="680"/>
    </location>
</feature>
<dbReference type="SUPFAM" id="SSF110296">
    <property type="entry name" value="Oligoxyloglucan reducing end-specific cellobiohydrolase"/>
    <property type="match status" value="2"/>
</dbReference>
<dbReference type="PANTHER" id="PTHR12106">
    <property type="entry name" value="SORTILIN RELATED"/>
    <property type="match status" value="1"/>
</dbReference>
<evidence type="ECO:0000256" key="11">
    <source>
        <dbReference type="ARBA" id="ARBA00023136"/>
    </source>
</evidence>
<dbReference type="GeneID" id="62159119"/>
<dbReference type="RefSeq" id="XP_038748554.1">
    <property type="nucleotide sequence ID" value="XM_038886045.1"/>
</dbReference>
<dbReference type="Gene3D" id="2.130.10.10">
    <property type="entry name" value="YVTN repeat-like/Quinoprotein amine dehydrogenase"/>
    <property type="match status" value="1"/>
</dbReference>
<comment type="function">
    <text evidence="14">Functions as a sorting receptor in the Golgi compartment required for the intracellular sorting and delivery of soluble vacuolar proteins, like carboxypeptidase Y (CPY) and proteinase A. Executes multiple rounds of sorting by cycling between the late Golgi and a prevacuolar endosome-like compartment.</text>
</comment>
<keyword evidence="7" id="KW-0677">Repeat</keyword>
<dbReference type="FunFam" id="2.10.70.80:FF:000001">
    <property type="entry name" value="Sortilin-related VPS10 domain-containing receptor 1"/>
    <property type="match status" value="1"/>
</dbReference>
<evidence type="ECO:0000256" key="21">
    <source>
        <dbReference type="SAM" id="Phobius"/>
    </source>
</evidence>
<dbReference type="InterPro" id="IPR050310">
    <property type="entry name" value="VPS10-sortilin"/>
</dbReference>
<comment type="caution">
    <text evidence="24">The sequence shown here is derived from an EMBL/GenBank/DDBJ whole genome shotgun (WGS) entry which is preliminary data.</text>
</comment>
<keyword evidence="10" id="KW-0333">Golgi apparatus</keyword>
<evidence type="ECO:0000256" key="10">
    <source>
        <dbReference type="ARBA" id="ARBA00023034"/>
    </source>
</evidence>
<dbReference type="EMBL" id="JAATWM020000008">
    <property type="protein sequence ID" value="KAF9879093.1"/>
    <property type="molecule type" value="Genomic_DNA"/>
</dbReference>
<keyword evidence="12" id="KW-0675">Receptor</keyword>
<dbReference type="InterPro" id="IPR031777">
    <property type="entry name" value="Sortilin_C"/>
</dbReference>
<evidence type="ECO:0000256" key="13">
    <source>
        <dbReference type="ARBA" id="ARBA00023180"/>
    </source>
</evidence>
<feature type="region of interest" description="Disordered" evidence="20">
    <location>
        <begin position="665"/>
        <end position="696"/>
    </location>
</feature>
<gene>
    <name evidence="24" type="ORF">CkaCkLH20_03326</name>
</gene>
<evidence type="ECO:0000256" key="9">
    <source>
        <dbReference type="ARBA" id="ARBA00022989"/>
    </source>
</evidence>
<dbReference type="GO" id="GO:0006896">
    <property type="term" value="P:Golgi to vacuole transport"/>
    <property type="evidence" value="ECO:0007669"/>
    <property type="project" value="TreeGrafter"/>
</dbReference>
<comment type="subcellular location">
    <subcellularLocation>
        <location evidence="1">Golgi apparatus</location>
        <location evidence="1">trans-Golgi network membrane</location>
        <topology evidence="1">Multi-pass membrane protein</topology>
    </subcellularLocation>
    <subcellularLocation>
        <location evidence="2">Prevacuolar compartment membrane</location>
        <topology evidence="2">Multi-pass membrane protein</topology>
    </subcellularLocation>
</comment>
<dbReference type="GO" id="GO:0006623">
    <property type="term" value="P:protein targeting to vacuole"/>
    <property type="evidence" value="ECO:0007669"/>
    <property type="project" value="TreeGrafter"/>
</dbReference>